<accession>A0A151QVI8</accession>
<dbReference type="EMBL" id="KQ484619">
    <property type="protein sequence ID" value="KYP34351.1"/>
    <property type="molecule type" value="Genomic_DNA"/>
</dbReference>
<protein>
    <submittedName>
        <fullName evidence="1">Retrovirus-related Pol polyprotein from transposon TNT 1-94</fullName>
    </submittedName>
</protein>
<evidence type="ECO:0000313" key="1">
    <source>
        <dbReference type="EMBL" id="KYP34351.1"/>
    </source>
</evidence>
<dbReference type="Proteomes" id="UP000075243">
    <property type="component" value="Unassembled WGS sequence"/>
</dbReference>
<sequence length="100" mass="11135">MLFCDNQSALQIASNQVFHERTKHIDIDCHLVREKAAAGVIKILPVSSSSHIVDVFTKALSPALFEENCSKLGMYNIHSQLKGVLNSPFSVNVFLTLFFI</sequence>
<name>A0A151QVI8_CAJCA</name>
<evidence type="ECO:0000313" key="2">
    <source>
        <dbReference type="Proteomes" id="UP000075243"/>
    </source>
</evidence>
<organism evidence="1 2">
    <name type="scientific">Cajanus cajan</name>
    <name type="common">Pigeon pea</name>
    <name type="synonym">Cajanus indicus</name>
    <dbReference type="NCBI Taxonomy" id="3821"/>
    <lineage>
        <taxon>Eukaryota</taxon>
        <taxon>Viridiplantae</taxon>
        <taxon>Streptophyta</taxon>
        <taxon>Embryophyta</taxon>
        <taxon>Tracheophyta</taxon>
        <taxon>Spermatophyta</taxon>
        <taxon>Magnoliopsida</taxon>
        <taxon>eudicotyledons</taxon>
        <taxon>Gunneridae</taxon>
        <taxon>Pentapetalae</taxon>
        <taxon>rosids</taxon>
        <taxon>fabids</taxon>
        <taxon>Fabales</taxon>
        <taxon>Fabaceae</taxon>
        <taxon>Papilionoideae</taxon>
        <taxon>50 kb inversion clade</taxon>
        <taxon>NPAAA clade</taxon>
        <taxon>indigoferoid/millettioid clade</taxon>
        <taxon>Phaseoleae</taxon>
        <taxon>Cajanus</taxon>
    </lineage>
</organism>
<dbReference type="CDD" id="cd09272">
    <property type="entry name" value="RNase_HI_RT_Ty1"/>
    <property type="match status" value="1"/>
</dbReference>
<dbReference type="AlphaFoldDB" id="A0A151QVI8"/>
<gene>
    <name evidence="1" type="ORF">KK1_044719</name>
</gene>
<dbReference type="Gramene" id="C.cajan_42178.t">
    <property type="protein sequence ID" value="C.cajan_42178.t.cds1"/>
    <property type="gene ID" value="C.cajan_42178"/>
</dbReference>
<reference evidence="1" key="1">
    <citation type="journal article" date="2012" name="Nat. Biotechnol.">
        <title>Draft genome sequence of pigeonpea (Cajanus cajan), an orphan legume crop of resource-poor farmers.</title>
        <authorList>
            <person name="Varshney R.K."/>
            <person name="Chen W."/>
            <person name="Li Y."/>
            <person name="Bharti A.K."/>
            <person name="Saxena R.K."/>
            <person name="Schlueter J.A."/>
            <person name="Donoghue M.T."/>
            <person name="Azam S."/>
            <person name="Fan G."/>
            <person name="Whaley A.M."/>
            <person name="Farmer A.D."/>
            <person name="Sheridan J."/>
            <person name="Iwata A."/>
            <person name="Tuteja R."/>
            <person name="Penmetsa R.V."/>
            <person name="Wu W."/>
            <person name="Upadhyaya H.D."/>
            <person name="Yang S.P."/>
            <person name="Shah T."/>
            <person name="Saxena K.B."/>
            <person name="Michael T."/>
            <person name="McCombie W.R."/>
            <person name="Yang B."/>
            <person name="Zhang G."/>
            <person name="Yang H."/>
            <person name="Wang J."/>
            <person name="Spillane C."/>
            <person name="Cook D.R."/>
            <person name="May G.D."/>
            <person name="Xu X."/>
            <person name="Jackson S.A."/>
        </authorList>
    </citation>
    <scope>NUCLEOTIDE SEQUENCE [LARGE SCALE GENOMIC DNA]</scope>
</reference>
<dbReference type="STRING" id="3821.A0A151QVI8"/>
<keyword evidence="2" id="KW-1185">Reference proteome</keyword>
<proteinExistence type="predicted"/>